<dbReference type="Ensembl" id="ENSJJAT00000004418.1">
    <property type="protein sequence ID" value="ENSJJAP00000002287.1"/>
    <property type="gene ID" value="ENSJJAG00000003836.1"/>
</dbReference>
<sequence length="132" mass="14457">QGERYILETQESQGLPLSSHRTPLLLLLAEARPSSLICTPSTGSLGRLGYAKETSWNSTMPFSMGGASVPDSGRFGLRSRKETSPPWVISPSRTCCSPQLRMSTCVPKSSTCGGEERSRRHHSRRHLSRASL</sequence>
<dbReference type="OMA" id="PARICCT"/>
<keyword evidence="3" id="KW-1185">Reference proteome</keyword>
<evidence type="ECO:0000313" key="3">
    <source>
        <dbReference type="Proteomes" id="UP000694385"/>
    </source>
</evidence>
<evidence type="ECO:0000256" key="1">
    <source>
        <dbReference type="SAM" id="MobiDB-lite"/>
    </source>
</evidence>
<feature type="region of interest" description="Disordered" evidence="1">
    <location>
        <begin position="107"/>
        <end position="132"/>
    </location>
</feature>
<reference evidence="2" key="1">
    <citation type="submission" date="2025-08" db="UniProtKB">
        <authorList>
            <consortium name="Ensembl"/>
        </authorList>
    </citation>
    <scope>IDENTIFICATION</scope>
</reference>
<feature type="compositionally biased region" description="Basic residues" evidence="1">
    <location>
        <begin position="119"/>
        <end position="132"/>
    </location>
</feature>
<dbReference type="Proteomes" id="UP000694385">
    <property type="component" value="Unassembled WGS sequence"/>
</dbReference>
<protein>
    <submittedName>
        <fullName evidence="2">Uncharacterized protein</fullName>
    </submittedName>
</protein>
<proteinExistence type="predicted"/>
<name>A0A8C5K480_JACJA</name>
<reference evidence="2" key="2">
    <citation type="submission" date="2025-09" db="UniProtKB">
        <authorList>
            <consortium name="Ensembl"/>
        </authorList>
    </citation>
    <scope>IDENTIFICATION</scope>
</reference>
<accession>A0A8C5K480</accession>
<dbReference type="GeneTree" id="ENSGT00860000136204"/>
<organism evidence="2 3">
    <name type="scientific">Jaculus jaculus</name>
    <name type="common">Lesser Egyptian jerboa</name>
    <dbReference type="NCBI Taxonomy" id="51337"/>
    <lineage>
        <taxon>Eukaryota</taxon>
        <taxon>Metazoa</taxon>
        <taxon>Chordata</taxon>
        <taxon>Craniata</taxon>
        <taxon>Vertebrata</taxon>
        <taxon>Euteleostomi</taxon>
        <taxon>Mammalia</taxon>
        <taxon>Eutheria</taxon>
        <taxon>Euarchontoglires</taxon>
        <taxon>Glires</taxon>
        <taxon>Rodentia</taxon>
        <taxon>Myomorpha</taxon>
        <taxon>Dipodoidea</taxon>
        <taxon>Dipodidae</taxon>
        <taxon>Dipodinae</taxon>
        <taxon>Jaculus</taxon>
    </lineage>
</organism>
<dbReference type="AlphaFoldDB" id="A0A8C5K480"/>
<evidence type="ECO:0000313" key="2">
    <source>
        <dbReference type="Ensembl" id="ENSJJAP00000002287.1"/>
    </source>
</evidence>